<keyword evidence="1" id="KW-0472">Membrane</keyword>
<comment type="caution">
    <text evidence="2">The sequence shown here is derived from an EMBL/GenBank/DDBJ whole genome shotgun (WGS) entry which is preliminary data.</text>
</comment>
<proteinExistence type="predicted"/>
<feature type="transmembrane region" description="Helical" evidence="1">
    <location>
        <begin position="54"/>
        <end position="74"/>
    </location>
</feature>
<evidence type="ECO:0000256" key="1">
    <source>
        <dbReference type="SAM" id="Phobius"/>
    </source>
</evidence>
<evidence type="ECO:0000313" key="3">
    <source>
        <dbReference type="Proteomes" id="UP001302602"/>
    </source>
</evidence>
<reference evidence="2" key="2">
    <citation type="submission" date="2023-05" db="EMBL/GenBank/DDBJ databases">
        <authorList>
            <consortium name="Lawrence Berkeley National Laboratory"/>
            <person name="Steindorff A."/>
            <person name="Hensen N."/>
            <person name="Bonometti L."/>
            <person name="Westerberg I."/>
            <person name="Brannstrom I.O."/>
            <person name="Guillou S."/>
            <person name="Cros-Aarteil S."/>
            <person name="Calhoun S."/>
            <person name="Haridas S."/>
            <person name="Kuo A."/>
            <person name="Mondo S."/>
            <person name="Pangilinan J."/>
            <person name="Riley R."/>
            <person name="Labutti K."/>
            <person name="Andreopoulos B."/>
            <person name="Lipzen A."/>
            <person name="Chen C."/>
            <person name="Yanf M."/>
            <person name="Daum C."/>
            <person name="Ng V."/>
            <person name="Clum A."/>
            <person name="Ohm R."/>
            <person name="Martin F."/>
            <person name="Silar P."/>
            <person name="Natvig D."/>
            <person name="Lalanne C."/>
            <person name="Gautier V."/>
            <person name="Ament-Velasquez S.L."/>
            <person name="Kruys A."/>
            <person name="Hutchinson M.I."/>
            <person name="Powell A.J."/>
            <person name="Barry K."/>
            <person name="Miller A.N."/>
            <person name="Grigoriev I.V."/>
            <person name="Debuchy R."/>
            <person name="Gladieux P."/>
            <person name="Thoren M.H."/>
            <person name="Johannesson H."/>
        </authorList>
    </citation>
    <scope>NUCLEOTIDE SEQUENCE</scope>
    <source>
        <strain evidence="2">CBS 731.68</strain>
    </source>
</reference>
<dbReference type="GeneID" id="87824095"/>
<keyword evidence="3" id="KW-1185">Reference proteome</keyword>
<organism evidence="2 3">
    <name type="scientific">Parathielavia appendiculata</name>
    <dbReference type="NCBI Taxonomy" id="2587402"/>
    <lineage>
        <taxon>Eukaryota</taxon>
        <taxon>Fungi</taxon>
        <taxon>Dikarya</taxon>
        <taxon>Ascomycota</taxon>
        <taxon>Pezizomycotina</taxon>
        <taxon>Sordariomycetes</taxon>
        <taxon>Sordariomycetidae</taxon>
        <taxon>Sordariales</taxon>
        <taxon>Chaetomiaceae</taxon>
        <taxon>Parathielavia</taxon>
    </lineage>
</organism>
<evidence type="ECO:0000313" key="2">
    <source>
        <dbReference type="EMBL" id="KAK4123820.1"/>
    </source>
</evidence>
<reference evidence="2" key="1">
    <citation type="journal article" date="2023" name="Mol. Phylogenet. Evol.">
        <title>Genome-scale phylogeny and comparative genomics of the fungal order Sordariales.</title>
        <authorList>
            <person name="Hensen N."/>
            <person name="Bonometti L."/>
            <person name="Westerberg I."/>
            <person name="Brannstrom I.O."/>
            <person name="Guillou S."/>
            <person name="Cros-Aarteil S."/>
            <person name="Calhoun S."/>
            <person name="Haridas S."/>
            <person name="Kuo A."/>
            <person name="Mondo S."/>
            <person name="Pangilinan J."/>
            <person name="Riley R."/>
            <person name="LaButti K."/>
            <person name="Andreopoulos B."/>
            <person name="Lipzen A."/>
            <person name="Chen C."/>
            <person name="Yan M."/>
            <person name="Daum C."/>
            <person name="Ng V."/>
            <person name="Clum A."/>
            <person name="Steindorff A."/>
            <person name="Ohm R.A."/>
            <person name="Martin F."/>
            <person name="Silar P."/>
            <person name="Natvig D.O."/>
            <person name="Lalanne C."/>
            <person name="Gautier V."/>
            <person name="Ament-Velasquez S.L."/>
            <person name="Kruys A."/>
            <person name="Hutchinson M.I."/>
            <person name="Powell A.J."/>
            <person name="Barry K."/>
            <person name="Miller A.N."/>
            <person name="Grigoriev I.V."/>
            <person name="Debuchy R."/>
            <person name="Gladieux P."/>
            <person name="Hiltunen Thoren M."/>
            <person name="Johannesson H."/>
        </authorList>
    </citation>
    <scope>NUCLEOTIDE SEQUENCE</scope>
    <source>
        <strain evidence="2">CBS 731.68</strain>
    </source>
</reference>
<keyword evidence="1" id="KW-0812">Transmembrane</keyword>
<dbReference type="AlphaFoldDB" id="A0AAN6U0P4"/>
<sequence>MRRLSRVTVGASQPSITSCPFNVFVEFSNWVKGVAAPDSCGWMRSRTWKKCMRVSGLLCLLLAADGCPALGFLASGCCGPQTNFRAPLFRSLASHSLAKLCSWAPSLGPEQAKGQKSLNPQGRPPSRPPAHLAIIFPRFLFVPPFFLSPSLDLSQEASVISPLHPLCILHLTASALPGAPFFLLIKPPETIIPSFLAALEGQRSPVKHPTFRVAATVHRRHDPVKRLCACLIDIGTWVSHRSVLFRSNKAFGLIHPLFPRSSAPLAHRNHLSASAALPRNPEHAFVHRQRLRTRSHQSLAASALGSLDDRFAQYLLRGSTPLALLGFKVAYQLS</sequence>
<dbReference type="Proteomes" id="UP001302602">
    <property type="component" value="Unassembled WGS sequence"/>
</dbReference>
<gene>
    <name evidence="2" type="ORF">N657DRAFT_428814</name>
</gene>
<name>A0AAN6U0P4_9PEZI</name>
<dbReference type="PROSITE" id="PS51257">
    <property type="entry name" value="PROKAR_LIPOPROTEIN"/>
    <property type="match status" value="1"/>
</dbReference>
<evidence type="ECO:0008006" key="4">
    <source>
        <dbReference type="Google" id="ProtNLM"/>
    </source>
</evidence>
<dbReference type="EMBL" id="MU853228">
    <property type="protein sequence ID" value="KAK4123820.1"/>
    <property type="molecule type" value="Genomic_DNA"/>
</dbReference>
<accession>A0AAN6U0P4</accession>
<dbReference type="RefSeq" id="XP_062647591.1">
    <property type="nucleotide sequence ID" value="XM_062787325.1"/>
</dbReference>
<keyword evidence="1" id="KW-1133">Transmembrane helix</keyword>
<protein>
    <recommendedName>
        <fullName evidence="4">Transmembrane protein</fullName>
    </recommendedName>
</protein>